<evidence type="ECO:0000313" key="13">
    <source>
        <dbReference type="EMBL" id="JAN04097.1"/>
    </source>
</evidence>
<keyword evidence="7 11" id="KW-0472">Membrane</keyword>
<feature type="domain" description="Major facilitator superfamily (MFS) profile" evidence="12">
    <location>
        <begin position="45"/>
        <end position="512"/>
    </location>
</feature>
<evidence type="ECO:0000256" key="5">
    <source>
        <dbReference type="ARBA" id="ARBA00022692"/>
    </source>
</evidence>
<dbReference type="PANTHER" id="PTHR43184:SF12">
    <property type="entry name" value="SUGAR PHOSPHATE EXCHANGER 3"/>
    <property type="match status" value="1"/>
</dbReference>
<evidence type="ECO:0000256" key="10">
    <source>
        <dbReference type="SAM" id="MobiDB-lite"/>
    </source>
</evidence>
<dbReference type="GO" id="GO:0022857">
    <property type="term" value="F:transmembrane transporter activity"/>
    <property type="evidence" value="ECO:0007669"/>
    <property type="project" value="InterPro"/>
</dbReference>
<feature type="transmembrane region" description="Helical" evidence="11">
    <location>
        <begin position="160"/>
        <end position="185"/>
    </location>
</feature>
<feature type="compositionally biased region" description="Low complexity" evidence="10">
    <location>
        <begin position="277"/>
        <end position="291"/>
    </location>
</feature>
<evidence type="ECO:0000256" key="7">
    <source>
        <dbReference type="ARBA" id="ARBA00023136"/>
    </source>
</evidence>
<dbReference type="PIRSF" id="PIRSF002808">
    <property type="entry name" value="Hexose_phosphate_transp"/>
    <property type="match status" value="1"/>
</dbReference>
<evidence type="ECO:0000256" key="3">
    <source>
        <dbReference type="ARBA" id="ARBA00022448"/>
    </source>
</evidence>
<feature type="region of interest" description="Disordered" evidence="10">
    <location>
        <begin position="276"/>
        <end position="303"/>
    </location>
</feature>
<dbReference type="GO" id="GO:0016020">
    <property type="term" value="C:membrane"/>
    <property type="evidence" value="ECO:0007669"/>
    <property type="project" value="UniProtKB-SubCell"/>
</dbReference>
<keyword evidence="5 11" id="KW-0812">Transmembrane</keyword>
<feature type="transmembrane region" description="Helical" evidence="11">
    <location>
        <begin position="37"/>
        <end position="56"/>
    </location>
</feature>
<sequence>MDLERMLEQVYDVPIGVRLLEKVSCLRNLSDLWKLRWHKFNVLLLTFLSYASYHMARKPTSVVKSVLHQNCTNVAAPPDLNITGIEDSWCSWSPFDGDDADTLLGALDSAFLFSYAFGMYLMGSLGERVNVRYFLSIGMMLSGLFGFLFGLAYWTDIHSLAYFIIVQVLAGLFQSTGWPGCVAAVGNWFGKSKRGLIMGIWRSHHSIGNIAGSLIAGAFVEYSWGLSFAVPAVIIFSLGLLLFVFLVPDPRAVGCPVPNHSAEPKLSPPKIVIQEAGGDSSSLDSTSIKSDGQSDKSIHKNSDADDDKAISFWRAVRIPGVIEYSFSLFFTKLINYTFLYWLPKYLKDSSETLGSQDAAELSTLFDIGGIFGGILAGLLSDLTGMSAFTCAAYFILTIPSLFLYREFGDVSAGLNTFLLFLVGFLANGPYALITTAVSADLGTHPELKGSTRALATVTAIIDGTGSIGAAVGPLIAGALSSLENGWDYVFYALMVASAMGLLLLTRLMINEAKAKFGKKKPPQNEHNLSTNSIKSEH</sequence>
<feature type="transmembrane region" description="Helical" evidence="11">
    <location>
        <begin position="416"/>
        <end position="441"/>
    </location>
</feature>
<comment type="subcellular location">
    <subcellularLocation>
        <location evidence="1">Membrane</location>
        <topology evidence="1">Multi-pass membrane protein</topology>
    </subcellularLocation>
</comment>
<dbReference type="FunFam" id="1.20.1250.20:FF:000028">
    <property type="entry name" value="Sugar phosphate exchanger 3 isoform 1"/>
    <property type="match status" value="1"/>
</dbReference>
<evidence type="ECO:0000256" key="2">
    <source>
        <dbReference type="ARBA" id="ARBA00009598"/>
    </source>
</evidence>
<feature type="transmembrane region" description="Helical" evidence="11">
    <location>
        <begin position="133"/>
        <end position="154"/>
    </location>
</feature>
<dbReference type="OrthoDB" id="3639251at2759"/>
<dbReference type="PROSITE" id="PS50850">
    <property type="entry name" value="MFS"/>
    <property type="match status" value="1"/>
</dbReference>
<feature type="compositionally biased region" description="Polar residues" evidence="10">
    <location>
        <begin position="524"/>
        <end position="537"/>
    </location>
</feature>
<feature type="transmembrane region" description="Helical" evidence="11">
    <location>
        <begin position="488"/>
        <end position="509"/>
    </location>
</feature>
<dbReference type="InterPro" id="IPR000849">
    <property type="entry name" value="Sugar_P_transporter"/>
</dbReference>
<evidence type="ECO:0000256" key="6">
    <source>
        <dbReference type="ARBA" id="ARBA00022989"/>
    </source>
</evidence>
<dbReference type="InterPro" id="IPR011701">
    <property type="entry name" value="MFS"/>
</dbReference>
<keyword evidence="4" id="KW-0762">Sugar transport</keyword>
<organism evidence="13">
    <name type="scientific">Daphnia magna</name>
    <dbReference type="NCBI Taxonomy" id="35525"/>
    <lineage>
        <taxon>Eukaryota</taxon>
        <taxon>Metazoa</taxon>
        <taxon>Ecdysozoa</taxon>
        <taxon>Arthropoda</taxon>
        <taxon>Crustacea</taxon>
        <taxon>Branchiopoda</taxon>
        <taxon>Diplostraca</taxon>
        <taxon>Cladocera</taxon>
        <taxon>Anomopoda</taxon>
        <taxon>Daphniidae</taxon>
        <taxon>Daphnia</taxon>
    </lineage>
</organism>
<accession>A0A0P5YGK1</accession>
<dbReference type="Gene3D" id="1.20.1250.20">
    <property type="entry name" value="MFS general substrate transporter like domains"/>
    <property type="match status" value="2"/>
</dbReference>
<keyword evidence="6 11" id="KW-1133">Transmembrane helix</keyword>
<dbReference type="AlphaFoldDB" id="A0A0P5YGK1"/>
<name>A0A0P5YGK1_9CRUS</name>
<feature type="transmembrane region" description="Helical" evidence="11">
    <location>
        <begin position="206"/>
        <end position="222"/>
    </location>
</feature>
<feature type="transmembrane region" description="Helical" evidence="11">
    <location>
        <begin position="228"/>
        <end position="247"/>
    </location>
</feature>
<dbReference type="SUPFAM" id="SSF103473">
    <property type="entry name" value="MFS general substrate transporter"/>
    <property type="match status" value="1"/>
</dbReference>
<evidence type="ECO:0000256" key="4">
    <source>
        <dbReference type="ARBA" id="ARBA00022597"/>
    </source>
</evidence>
<feature type="transmembrane region" description="Helical" evidence="11">
    <location>
        <begin position="386"/>
        <end position="404"/>
    </location>
</feature>
<evidence type="ECO:0000259" key="12">
    <source>
        <dbReference type="PROSITE" id="PS50850"/>
    </source>
</evidence>
<evidence type="ECO:0000256" key="9">
    <source>
        <dbReference type="ARBA" id="ARBA00042039"/>
    </source>
</evidence>
<comment type="similarity">
    <text evidence="2">Belongs to the major facilitator superfamily. Organophosphate:Pi antiporter (OPA) (TC 2.A.1.4) family.</text>
</comment>
<feature type="region of interest" description="Disordered" evidence="10">
    <location>
        <begin position="516"/>
        <end position="537"/>
    </location>
</feature>
<protein>
    <recommendedName>
        <fullName evidence="8">Sugar phosphate exchanger 3</fullName>
    </recommendedName>
    <alternativeName>
        <fullName evidence="9">Solute carrier family 37 member 3</fullName>
    </alternativeName>
</protein>
<dbReference type="InterPro" id="IPR020846">
    <property type="entry name" value="MFS_dom"/>
</dbReference>
<dbReference type="InterPro" id="IPR036259">
    <property type="entry name" value="MFS_trans_sf"/>
</dbReference>
<evidence type="ECO:0000256" key="1">
    <source>
        <dbReference type="ARBA" id="ARBA00004141"/>
    </source>
</evidence>
<dbReference type="PANTHER" id="PTHR43184">
    <property type="entry name" value="MAJOR FACILITATOR SUPERFAMILY TRANSPORTER 16, ISOFORM B"/>
    <property type="match status" value="1"/>
</dbReference>
<feature type="transmembrane region" description="Helical" evidence="11">
    <location>
        <begin position="321"/>
        <end position="341"/>
    </location>
</feature>
<feature type="compositionally biased region" description="Basic and acidic residues" evidence="10">
    <location>
        <begin position="292"/>
        <end position="303"/>
    </location>
</feature>
<proteinExistence type="inferred from homology"/>
<dbReference type="EMBL" id="GDIQ01090640">
    <property type="protein sequence ID" value="JAN04097.1"/>
    <property type="molecule type" value="Transcribed_RNA"/>
</dbReference>
<reference evidence="13" key="1">
    <citation type="submission" date="2015-10" db="EMBL/GenBank/DDBJ databases">
        <title>EvidentialGene: Evidence-directed Construction of Complete mRNA Transcriptomes without Genomes.</title>
        <authorList>
            <person name="Gilbert D.G."/>
        </authorList>
    </citation>
    <scope>NUCLEOTIDE SEQUENCE</scope>
</reference>
<evidence type="ECO:0000256" key="8">
    <source>
        <dbReference type="ARBA" id="ARBA00041091"/>
    </source>
</evidence>
<dbReference type="Pfam" id="PF07690">
    <property type="entry name" value="MFS_1"/>
    <property type="match status" value="1"/>
</dbReference>
<feature type="transmembrane region" description="Helical" evidence="11">
    <location>
        <begin position="102"/>
        <end position="121"/>
    </location>
</feature>
<evidence type="ECO:0000256" key="11">
    <source>
        <dbReference type="SAM" id="Phobius"/>
    </source>
</evidence>
<keyword evidence="3" id="KW-0813">Transport</keyword>